<dbReference type="PANTHER" id="PTHR43708:SF8">
    <property type="entry name" value="OXIDOREDUCTASE"/>
    <property type="match status" value="1"/>
</dbReference>
<dbReference type="Gene3D" id="3.30.360.10">
    <property type="entry name" value="Dihydrodipicolinate Reductase, domain 2"/>
    <property type="match status" value="1"/>
</dbReference>
<evidence type="ECO:0000313" key="3">
    <source>
        <dbReference type="EMBL" id="HIQ71839.1"/>
    </source>
</evidence>
<dbReference type="InterPro" id="IPR000683">
    <property type="entry name" value="Gfo/Idh/MocA-like_OxRdtase_N"/>
</dbReference>
<dbReference type="SUPFAM" id="SSF55347">
    <property type="entry name" value="Glyceraldehyde-3-phosphate dehydrogenase-like, C-terminal domain"/>
    <property type="match status" value="1"/>
</dbReference>
<sequence>MKWALIGYGGMGGWHVRQVKTMPEFEIAGIWDIDPARCEAARAAGLHAYASQEELLADPSVELVTIAIPNDQHLPVTCACLRAGKNVICEKPVALSSDEVQEMIDVSRETGRIFTVHQNRRWDEDYLTVKRILQENALGKVFRIESRVHGSRGVPGDWRNTKRQGGGMILDWGVHLLDQILQLVDEPIVSVHCEVQHVTNDEVDDGFICQLTFGSGLVAHVEVGTSHFISLPRWYVLGENGSCQIDDFALHGRIVKVSDWEKRDAVPVVTAAGLTKTMAPRTEDTIKTYPLPEVKSDVRDYYRNVARAVRGEEKQIVTHAQILRAMKLMEALFRSAEDDCVVHTRI</sequence>
<gene>
    <name evidence="3" type="ORF">IAB73_06515</name>
</gene>
<evidence type="ECO:0000313" key="4">
    <source>
        <dbReference type="Proteomes" id="UP000886887"/>
    </source>
</evidence>
<feature type="domain" description="Gfo/Idh/MocA-like oxidoreductase N-terminal" evidence="1">
    <location>
        <begin position="2"/>
        <end position="117"/>
    </location>
</feature>
<dbReference type="InterPro" id="IPR051317">
    <property type="entry name" value="Gfo/Idh/MocA_oxidoreduct"/>
</dbReference>
<reference evidence="3" key="1">
    <citation type="submission" date="2020-10" db="EMBL/GenBank/DDBJ databases">
        <authorList>
            <person name="Gilroy R."/>
        </authorList>
    </citation>
    <scope>NUCLEOTIDE SEQUENCE</scope>
    <source>
        <strain evidence="3">ChiSxjej2B14-6234</strain>
    </source>
</reference>
<feature type="domain" description="GFO/IDH/MocA-like oxidoreductase" evidence="2">
    <location>
        <begin position="126"/>
        <end position="242"/>
    </location>
</feature>
<dbReference type="Pfam" id="PF01408">
    <property type="entry name" value="GFO_IDH_MocA"/>
    <property type="match status" value="1"/>
</dbReference>
<dbReference type="SUPFAM" id="SSF51735">
    <property type="entry name" value="NAD(P)-binding Rossmann-fold domains"/>
    <property type="match status" value="1"/>
</dbReference>
<dbReference type="Pfam" id="PF22725">
    <property type="entry name" value="GFO_IDH_MocA_C3"/>
    <property type="match status" value="1"/>
</dbReference>
<reference evidence="3" key="2">
    <citation type="journal article" date="2021" name="PeerJ">
        <title>Extensive microbial diversity within the chicken gut microbiome revealed by metagenomics and culture.</title>
        <authorList>
            <person name="Gilroy R."/>
            <person name="Ravi A."/>
            <person name="Getino M."/>
            <person name="Pursley I."/>
            <person name="Horton D.L."/>
            <person name="Alikhan N.F."/>
            <person name="Baker D."/>
            <person name="Gharbi K."/>
            <person name="Hall N."/>
            <person name="Watson M."/>
            <person name="Adriaenssens E.M."/>
            <person name="Foster-Nyarko E."/>
            <person name="Jarju S."/>
            <person name="Secka A."/>
            <person name="Antonio M."/>
            <person name="Oren A."/>
            <person name="Chaudhuri R.R."/>
            <person name="La Ragione R."/>
            <person name="Hildebrand F."/>
            <person name="Pallen M.J."/>
        </authorList>
    </citation>
    <scope>NUCLEOTIDE SEQUENCE</scope>
    <source>
        <strain evidence="3">ChiSxjej2B14-6234</strain>
    </source>
</reference>
<comment type="caution">
    <text evidence="3">The sequence shown here is derived from an EMBL/GenBank/DDBJ whole genome shotgun (WGS) entry which is preliminary data.</text>
</comment>
<name>A0A9D1CRT4_9FIRM</name>
<evidence type="ECO:0000259" key="2">
    <source>
        <dbReference type="Pfam" id="PF22725"/>
    </source>
</evidence>
<dbReference type="InterPro" id="IPR036291">
    <property type="entry name" value="NAD(P)-bd_dom_sf"/>
</dbReference>
<dbReference type="PANTHER" id="PTHR43708">
    <property type="entry name" value="CONSERVED EXPRESSED OXIDOREDUCTASE (EUROFUNG)"/>
    <property type="match status" value="1"/>
</dbReference>
<dbReference type="InterPro" id="IPR055170">
    <property type="entry name" value="GFO_IDH_MocA-like_dom"/>
</dbReference>
<evidence type="ECO:0000259" key="1">
    <source>
        <dbReference type="Pfam" id="PF01408"/>
    </source>
</evidence>
<dbReference type="AlphaFoldDB" id="A0A9D1CRT4"/>
<dbReference type="GO" id="GO:0000166">
    <property type="term" value="F:nucleotide binding"/>
    <property type="evidence" value="ECO:0007669"/>
    <property type="project" value="InterPro"/>
</dbReference>
<proteinExistence type="predicted"/>
<dbReference type="Proteomes" id="UP000886887">
    <property type="component" value="Unassembled WGS sequence"/>
</dbReference>
<dbReference type="Gene3D" id="3.40.50.720">
    <property type="entry name" value="NAD(P)-binding Rossmann-like Domain"/>
    <property type="match status" value="1"/>
</dbReference>
<protein>
    <submittedName>
        <fullName evidence="3">Gfo/Idh/MocA family oxidoreductase</fullName>
    </submittedName>
</protein>
<dbReference type="EMBL" id="DVFJ01000020">
    <property type="protein sequence ID" value="HIQ71839.1"/>
    <property type="molecule type" value="Genomic_DNA"/>
</dbReference>
<accession>A0A9D1CRT4</accession>
<organism evidence="3 4">
    <name type="scientific">Candidatus Onthenecus intestinigallinarum</name>
    <dbReference type="NCBI Taxonomy" id="2840875"/>
    <lineage>
        <taxon>Bacteria</taxon>
        <taxon>Bacillati</taxon>
        <taxon>Bacillota</taxon>
        <taxon>Clostridia</taxon>
        <taxon>Eubacteriales</taxon>
        <taxon>Candidatus Onthenecus</taxon>
    </lineage>
</organism>